<dbReference type="EMBL" id="CAXHTA020000002">
    <property type="protein sequence ID" value="CAL5219290.1"/>
    <property type="molecule type" value="Genomic_DNA"/>
</dbReference>
<organism evidence="3 4">
    <name type="scientific">Coccomyxa viridis</name>
    <dbReference type="NCBI Taxonomy" id="1274662"/>
    <lineage>
        <taxon>Eukaryota</taxon>
        <taxon>Viridiplantae</taxon>
        <taxon>Chlorophyta</taxon>
        <taxon>core chlorophytes</taxon>
        <taxon>Trebouxiophyceae</taxon>
        <taxon>Trebouxiophyceae incertae sedis</taxon>
        <taxon>Coccomyxaceae</taxon>
        <taxon>Coccomyxa</taxon>
    </lineage>
</organism>
<feature type="compositionally biased region" description="Acidic residues" evidence="2">
    <location>
        <begin position="354"/>
        <end position="364"/>
    </location>
</feature>
<proteinExistence type="predicted"/>
<evidence type="ECO:0000256" key="2">
    <source>
        <dbReference type="SAM" id="MobiDB-lite"/>
    </source>
</evidence>
<accession>A0ABP1FH83</accession>
<dbReference type="SUPFAM" id="SSF82185">
    <property type="entry name" value="Histone H3 K4-specific methyltransferase SET7/9 N-terminal domain"/>
    <property type="match status" value="1"/>
</dbReference>
<feature type="region of interest" description="Disordered" evidence="2">
    <location>
        <begin position="316"/>
        <end position="364"/>
    </location>
</feature>
<feature type="compositionally biased region" description="Low complexity" evidence="2">
    <location>
        <begin position="377"/>
        <end position="386"/>
    </location>
</feature>
<feature type="compositionally biased region" description="Basic and acidic residues" evidence="2">
    <location>
        <begin position="1"/>
        <end position="12"/>
    </location>
</feature>
<dbReference type="PANTHER" id="PTHR23084:SF227">
    <property type="entry name" value="PHOSPHATIDYLINOSITOL-4-PHOSPHATE 5-KINASE RELATED"/>
    <property type="match status" value="1"/>
</dbReference>
<feature type="compositionally biased region" description="Basic and acidic residues" evidence="2">
    <location>
        <begin position="335"/>
        <end position="344"/>
    </location>
</feature>
<reference evidence="3 4" key="1">
    <citation type="submission" date="2024-06" db="EMBL/GenBank/DDBJ databases">
        <authorList>
            <person name="Kraege A."/>
            <person name="Thomma B."/>
        </authorList>
    </citation>
    <scope>NUCLEOTIDE SEQUENCE [LARGE SCALE GENOMIC DNA]</scope>
</reference>
<name>A0ABP1FH83_9CHLO</name>
<evidence type="ECO:0000313" key="3">
    <source>
        <dbReference type="EMBL" id="CAL5219290.1"/>
    </source>
</evidence>
<evidence type="ECO:0000313" key="4">
    <source>
        <dbReference type="Proteomes" id="UP001497392"/>
    </source>
</evidence>
<dbReference type="Proteomes" id="UP001497392">
    <property type="component" value="Unassembled WGS sequence"/>
</dbReference>
<dbReference type="PANTHER" id="PTHR23084">
    <property type="entry name" value="PHOSPHATIDYLINOSITOL-4-PHOSPHATE 5-KINASE RELATED"/>
    <property type="match status" value="1"/>
</dbReference>
<sequence length="439" mass="48659">MSKQEGQRHPLEPRQVGKGIDAPRHRPDDPQQWLAGSNHPYAPFPGNALKWESWVYDDGTTFEGLTREGVPHGKGVMVFGNGTGAGFQRANRGERYEGEFAYGFAHGMGMHTTAKGEIYRGEYLLGKRHGCGQTVDLGPYYRRVAKGQDLNKAWEDSLAEISAKTVHGSWKKDILAGKSGSSRQCPLPEVLGTVQEVDEILTKARMFQHKPDGDVIFMTFQDAQSIPISTFQDPLHYPHNTKFLAPGPLGQCHPIPDDPQLKAEMLKHARNHHRIHSRYNLPYQSAPGSDMAKAIEAFKEKVAALRKKARRVRELERRRLRRMEQRTGARSSAPARDEQDERRGPGRAPPTAIADEEDDDGELDDEDLLASTAGVEEAAAAASPSERSNGSRSGGFPPPTAFGSISLGMSRAANGLCCMMERVAIRAQRRRCLSRPTYR</sequence>
<dbReference type="Pfam" id="PF02493">
    <property type="entry name" value="MORN"/>
    <property type="match status" value="3"/>
</dbReference>
<keyword evidence="1" id="KW-0677">Repeat</keyword>
<dbReference type="InterPro" id="IPR003409">
    <property type="entry name" value="MORN"/>
</dbReference>
<feature type="region of interest" description="Disordered" evidence="2">
    <location>
        <begin position="1"/>
        <end position="37"/>
    </location>
</feature>
<protein>
    <submittedName>
        <fullName evidence="3">G1095 protein</fullName>
    </submittedName>
</protein>
<gene>
    <name evidence="3" type="primary">g1095</name>
    <name evidence="3" type="ORF">VP750_LOCUS949</name>
</gene>
<keyword evidence="4" id="KW-1185">Reference proteome</keyword>
<feature type="compositionally biased region" description="Basic and acidic residues" evidence="2">
    <location>
        <begin position="316"/>
        <end position="327"/>
    </location>
</feature>
<comment type="caution">
    <text evidence="3">The sequence shown here is derived from an EMBL/GenBank/DDBJ whole genome shotgun (WGS) entry which is preliminary data.</text>
</comment>
<evidence type="ECO:0000256" key="1">
    <source>
        <dbReference type="ARBA" id="ARBA00022737"/>
    </source>
</evidence>
<feature type="region of interest" description="Disordered" evidence="2">
    <location>
        <begin position="377"/>
        <end position="398"/>
    </location>
</feature>